<organism evidence="2 3">
    <name type="scientific">Micromonospora nigra</name>
    <dbReference type="NCBI Taxonomy" id="145857"/>
    <lineage>
        <taxon>Bacteria</taxon>
        <taxon>Bacillati</taxon>
        <taxon>Actinomycetota</taxon>
        <taxon>Actinomycetes</taxon>
        <taxon>Micromonosporales</taxon>
        <taxon>Micromonosporaceae</taxon>
        <taxon>Micromonospora</taxon>
    </lineage>
</organism>
<evidence type="ECO:0000256" key="1">
    <source>
        <dbReference type="SAM" id="MobiDB-lite"/>
    </source>
</evidence>
<dbReference type="EMBL" id="FMHT01000003">
    <property type="protein sequence ID" value="SCL32937.1"/>
    <property type="molecule type" value="Genomic_DNA"/>
</dbReference>
<protein>
    <recommendedName>
        <fullName evidence="4">Homing endonuclease LAGLIDADG domain-containing protein</fullName>
    </recommendedName>
</protein>
<evidence type="ECO:0000313" key="3">
    <source>
        <dbReference type="Proteomes" id="UP000199699"/>
    </source>
</evidence>
<dbReference type="RefSeq" id="WP_091086802.1">
    <property type="nucleotide sequence ID" value="NZ_FMHT01000003.1"/>
</dbReference>
<sequence>MISQATREDVIWLAGVAEGEACIDLHRGRYPRIRIGMTDRDVVGRVATLMGVSVRVSFRPAPHAAMFHAEAQGPKAEAVLRALLPHMGARRSARIAQVLGHAPKTSKTPVPISRPPGLPLDKAA</sequence>
<gene>
    <name evidence="2" type="ORF">GA0070616_4594</name>
</gene>
<proteinExistence type="predicted"/>
<feature type="region of interest" description="Disordered" evidence="1">
    <location>
        <begin position="99"/>
        <end position="124"/>
    </location>
</feature>
<evidence type="ECO:0000313" key="2">
    <source>
        <dbReference type="EMBL" id="SCL32937.1"/>
    </source>
</evidence>
<keyword evidence="3" id="KW-1185">Reference proteome</keyword>
<dbReference type="STRING" id="145857.GA0070616_4594"/>
<dbReference type="AlphaFoldDB" id="A0A1C6STZ2"/>
<dbReference type="Proteomes" id="UP000199699">
    <property type="component" value="Unassembled WGS sequence"/>
</dbReference>
<evidence type="ECO:0008006" key="4">
    <source>
        <dbReference type="Google" id="ProtNLM"/>
    </source>
</evidence>
<reference evidence="2 3" key="1">
    <citation type="submission" date="2016-06" db="EMBL/GenBank/DDBJ databases">
        <authorList>
            <person name="Kjaerup R.B."/>
            <person name="Dalgaard T.S."/>
            <person name="Juul-Madsen H.R."/>
        </authorList>
    </citation>
    <scope>NUCLEOTIDE SEQUENCE [LARGE SCALE GENOMIC DNA]</scope>
    <source>
        <strain evidence="2 3">DSM 43818</strain>
    </source>
</reference>
<dbReference type="OrthoDB" id="3399545at2"/>
<name>A0A1C6STZ2_9ACTN</name>
<accession>A0A1C6STZ2</accession>